<dbReference type="Pfam" id="PF18962">
    <property type="entry name" value="Por_Secre_tail"/>
    <property type="match status" value="1"/>
</dbReference>
<organism evidence="3 4">
    <name type="scientific">Mucilaginibacter litoreus</name>
    <dbReference type="NCBI Taxonomy" id="1048221"/>
    <lineage>
        <taxon>Bacteria</taxon>
        <taxon>Pseudomonadati</taxon>
        <taxon>Bacteroidota</taxon>
        <taxon>Sphingobacteriia</taxon>
        <taxon>Sphingobacteriales</taxon>
        <taxon>Sphingobacteriaceae</taxon>
        <taxon>Mucilaginibacter</taxon>
    </lineage>
</organism>
<evidence type="ECO:0000313" key="3">
    <source>
        <dbReference type="EMBL" id="MFD0792205.1"/>
    </source>
</evidence>
<keyword evidence="1" id="KW-0732">Signal</keyword>
<keyword evidence="4" id="KW-1185">Reference proteome</keyword>
<gene>
    <name evidence="3" type="ORF">ACFQZX_01175</name>
</gene>
<dbReference type="Proteomes" id="UP001597010">
    <property type="component" value="Unassembled WGS sequence"/>
</dbReference>
<dbReference type="EMBL" id="JBHTHZ010000001">
    <property type="protein sequence ID" value="MFD0792205.1"/>
    <property type="molecule type" value="Genomic_DNA"/>
</dbReference>
<proteinExistence type="predicted"/>
<sequence>MLNKILFAFLLFALFSLSCFAQSTYNWRGNISNDWSVAGNWRIGSTTPTIPPGQLDNVFIGNSTTAFTFQPQVNNGYEAKCASVTLGTRYAVTLTVNGKLTISGDFTQKHNNLGGNISNILQGSGTVSCANFWSGDVTAPPTPALGLYSQTYTTLLTSSVTNLNVTNNLRLNSTSASANLIIVIPIVAYNVANALFYLDGGTMTIGNSIVTTNSSYVNNGSLQNLAEFFITAKTSAATLYLNGATPFTFDANGAGGVDFYNPDPNATVYQSTVIYNASVPQTVYTSSQGRFGVQPSSYQNLKFSNTGTKNIQSGTLSVSGNWDSSDGKIDAVTLNPTVSFQGTNNQTITDNGSDGLNGVVFKNVTFTNGYTKTLSAGNFSIASTGIITLLANTTFNANGKLTLLSDATSSAAVASIPSGCSITNNLDVQRYLSGGNTKVSSVYTARGYRMLSSPVNYNGTNYFGLDYIGKSALTGGPGSGFTVTTNNPTIYLYREDVALSNTTFNSGRHKGILAINNNTVNVFDTGSIQVPVGNGYIFYFVGNISNPASKTVPPFTSGPENTVITATGRLNQGDIPVNLWYTPAGATGTTVNKLSYQSSLGTLAGYNMIGNPYASTLDLDKVISDNTASITNTVYELYNVNPGQKYIAYNRNGSSDPNASRYVVSGQGFIVKARAANGSLMFHESQKAPTQQLTAPALLMGIPVENAPITGFYIKLERDSLVNDYCGIYFNENTSANYDDEDARDLDGATSQVYMSSFSADGVRTAINHLPDYTKGANIKLYVNAAANGIYRLKIEDIRHINQAYDIWLKDNFNHDSLEMRAHNTYSFRITRSDTSSYGENRFRLIIRQKPLPPYQLISFSAQKVKEGIKVSWKVYNEGDYTGFELQKLQGEYAAIYNRQSDGSTLYSFIDKYPSQGENTYRLKQNDINNNVTLSAPFTLNLQSGLTDKVLSVYPNPATESIRVQLSASQKQNNYTATIYDYSGIMVMQKTMNNGNMTQYVGQLKPGAYIFELSNINGEFIGRTKFIKKL</sequence>
<accession>A0ABW3AMK2</accession>
<feature type="chain" id="PRO_5045260910" evidence="1">
    <location>
        <begin position="22"/>
        <end position="1030"/>
    </location>
</feature>
<name>A0ABW3AMK2_9SPHI</name>
<dbReference type="InterPro" id="IPR026444">
    <property type="entry name" value="Secre_tail"/>
</dbReference>
<reference evidence="4" key="1">
    <citation type="journal article" date="2019" name="Int. J. Syst. Evol. Microbiol.">
        <title>The Global Catalogue of Microorganisms (GCM) 10K type strain sequencing project: providing services to taxonomists for standard genome sequencing and annotation.</title>
        <authorList>
            <consortium name="The Broad Institute Genomics Platform"/>
            <consortium name="The Broad Institute Genome Sequencing Center for Infectious Disease"/>
            <person name="Wu L."/>
            <person name="Ma J."/>
        </authorList>
    </citation>
    <scope>NUCLEOTIDE SEQUENCE [LARGE SCALE GENOMIC DNA]</scope>
    <source>
        <strain evidence="4">CCUG 61484</strain>
    </source>
</reference>
<protein>
    <submittedName>
        <fullName evidence="3">T9SS type A sorting domain-containing protein</fullName>
    </submittedName>
</protein>
<evidence type="ECO:0000256" key="1">
    <source>
        <dbReference type="SAM" id="SignalP"/>
    </source>
</evidence>
<dbReference type="NCBIfam" id="TIGR04183">
    <property type="entry name" value="Por_Secre_tail"/>
    <property type="match status" value="1"/>
</dbReference>
<evidence type="ECO:0000313" key="4">
    <source>
        <dbReference type="Proteomes" id="UP001597010"/>
    </source>
</evidence>
<feature type="domain" description="Secretion system C-terminal sorting" evidence="2">
    <location>
        <begin position="953"/>
        <end position="1021"/>
    </location>
</feature>
<feature type="signal peptide" evidence="1">
    <location>
        <begin position="1"/>
        <end position="21"/>
    </location>
</feature>
<dbReference type="RefSeq" id="WP_377110912.1">
    <property type="nucleotide sequence ID" value="NZ_JBHTHZ010000001.1"/>
</dbReference>
<comment type="caution">
    <text evidence="3">The sequence shown here is derived from an EMBL/GenBank/DDBJ whole genome shotgun (WGS) entry which is preliminary data.</text>
</comment>
<dbReference type="PROSITE" id="PS51257">
    <property type="entry name" value="PROKAR_LIPOPROTEIN"/>
    <property type="match status" value="1"/>
</dbReference>
<evidence type="ECO:0000259" key="2">
    <source>
        <dbReference type="Pfam" id="PF18962"/>
    </source>
</evidence>